<dbReference type="InterPro" id="IPR006925">
    <property type="entry name" value="Vps16_C"/>
</dbReference>
<dbReference type="Proteomes" id="UP001214638">
    <property type="component" value="Unassembled WGS sequence"/>
</dbReference>
<name>A0AAD9PMV5_9APIC</name>
<dbReference type="RefSeq" id="XP_067804531.1">
    <property type="nucleotide sequence ID" value="XM_067945740.1"/>
</dbReference>
<dbReference type="GO" id="GO:0016197">
    <property type="term" value="P:endosomal transport"/>
    <property type="evidence" value="ECO:0007669"/>
    <property type="project" value="TreeGrafter"/>
</dbReference>
<accession>A0AAD9PMV5</accession>
<dbReference type="Pfam" id="PF04841">
    <property type="entry name" value="Vps16_N"/>
    <property type="match status" value="1"/>
</dbReference>
<dbReference type="EMBL" id="JALLKP010000001">
    <property type="protein sequence ID" value="KAK2197689.1"/>
    <property type="molecule type" value="Genomic_DNA"/>
</dbReference>
<organism evidence="4 5">
    <name type="scientific">Babesia duncani</name>
    <dbReference type="NCBI Taxonomy" id="323732"/>
    <lineage>
        <taxon>Eukaryota</taxon>
        <taxon>Sar</taxon>
        <taxon>Alveolata</taxon>
        <taxon>Apicomplexa</taxon>
        <taxon>Aconoidasida</taxon>
        <taxon>Piroplasmida</taxon>
        <taxon>Babesiidae</taxon>
        <taxon>Babesia</taxon>
    </lineage>
</organism>
<sequence length="808" mass="89962">MANALLDFDDLRLRRQCWNLTNGAWECNFTNVCESSPLACTIAVVSSFHNPENPKAKSILRIYSGSTASVITCVQWFVSFENLVHLQWVDNLDLAAVFNNGCVRVFSPYGERKRLFYLTFQGTREVSLRQMHVCMYTWGAGIVYISKETCTLHLQRGFDQTRVSQVSIGEFALDVSSVIAIPNAKWEHVLVCFCTSSGDGIYYATIEKLLSNASRFKRVLVQVPNTAGYTRMFACKHPRVDGHSPIALGNSQDGYVAYAQYDGTVLTMEWQANLDGWDVLVAIEGGLVAARVDSNLVLLGSSGIAHPLVSDALLTTPSVGGGLWVYTQSTVQFFKPISQASILILDESHVANQLHEIYRMHKHQQPLACNRILELQDITTAIDTCIDAAFDEWDTIVAKELAECAMWGNMVSDFPKSTKFTQFIACMRIVNALRTLAIDIRVNVQELVSFGFEGTVLIVSALGFYLHALRICNYIGMSCQGVLLNWTSTRVRLGGHLTDQELLAQITRRLEGYVGVSVHYAQVASTIYKENRKSLALAILNKERNIIHQYKTLVEWNEVAKAANIAANAGNVGLVNYLVATLDNDTAFCPDLYREKLFKNLYLRHSNLDSAQLLHERLGNVYEAGLDAATRAMLHAQEDKDAGIWLTFADGFFKTLSNNPNAQSWHECIEVQNALYEIQASLESQYPQKLIGLVGKSIAQTLCALYAADLVKEAQQIESRFQVPHMQLWRCKLAAMYKNNNTAKIASMALEPLATNTTLKGFKSPQHVAMEALSSMGATAAIQQVAATMPAKVQRYWLSKIKPAANWH</sequence>
<feature type="domain" description="Vps16 N-terminal" evidence="3">
    <location>
        <begin position="12"/>
        <end position="410"/>
    </location>
</feature>
<dbReference type="GO" id="GO:0042144">
    <property type="term" value="P:vacuole fusion, non-autophagic"/>
    <property type="evidence" value="ECO:0007669"/>
    <property type="project" value="TreeGrafter"/>
</dbReference>
<dbReference type="InterPro" id="IPR038132">
    <property type="entry name" value="Vps16_C_sf"/>
</dbReference>
<dbReference type="GeneID" id="94334990"/>
<dbReference type="GO" id="GO:0005765">
    <property type="term" value="C:lysosomal membrane"/>
    <property type="evidence" value="ECO:0007669"/>
    <property type="project" value="TreeGrafter"/>
</dbReference>
<reference evidence="4" key="1">
    <citation type="journal article" date="2023" name="Nat. Microbiol.">
        <title>Babesia duncani multi-omics identifies virulence factors and drug targets.</title>
        <authorList>
            <person name="Singh P."/>
            <person name="Lonardi S."/>
            <person name="Liang Q."/>
            <person name="Vydyam P."/>
            <person name="Khabirova E."/>
            <person name="Fang T."/>
            <person name="Gihaz S."/>
            <person name="Thekkiniath J."/>
            <person name="Munshi M."/>
            <person name="Abel S."/>
            <person name="Ciampossin L."/>
            <person name="Batugedara G."/>
            <person name="Gupta M."/>
            <person name="Lu X.M."/>
            <person name="Lenz T."/>
            <person name="Chakravarty S."/>
            <person name="Cornillot E."/>
            <person name="Hu Y."/>
            <person name="Ma W."/>
            <person name="Gonzalez L.M."/>
            <person name="Sanchez S."/>
            <person name="Estrada K."/>
            <person name="Sanchez-Flores A."/>
            <person name="Montero E."/>
            <person name="Harb O.S."/>
            <person name="Le Roch K.G."/>
            <person name="Mamoun C.B."/>
        </authorList>
    </citation>
    <scope>NUCLEOTIDE SEQUENCE</scope>
    <source>
        <strain evidence="4">WA1</strain>
    </source>
</reference>
<keyword evidence="5" id="KW-1185">Reference proteome</keyword>
<dbReference type="AlphaFoldDB" id="A0AAD9PMV5"/>
<comment type="caution">
    <text evidence="4">The sequence shown here is derived from an EMBL/GenBank/DDBJ whole genome shotgun (WGS) entry which is preliminary data.</text>
</comment>
<dbReference type="KEGG" id="bdw:94334990"/>
<proteinExistence type="inferred from homology"/>
<dbReference type="PANTHER" id="PTHR12811:SF0">
    <property type="entry name" value="VACUOLAR PROTEIN SORTING-ASSOCIATED PROTEIN 16 HOMOLOG"/>
    <property type="match status" value="1"/>
</dbReference>
<dbReference type="GO" id="GO:0005768">
    <property type="term" value="C:endosome"/>
    <property type="evidence" value="ECO:0007669"/>
    <property type="project" value="TreeGrafter"/>
</dbReference>
<dbReference type="InterPro" id="IPR016534">
    <property type="entry name" value="VPS16"/>
</dbReference>
<dbReference type="Gene3D" id="1.10.150.780">
    <property type="entry name" value="Vps16, C-terminal region"/>
    <property type="match status" value="1"/>
</dbReference>
<feature type="domain" description="Vps16 C-terminal" evidence="2">
    <location>
        <begin position="518"/>
        <end position="742"/>
    </location>
</feature>
<evidence type="ECO:0000313" key="4">
    <source>
        <dbReference type="EMBL" id="KAK2197689.1"/>
    </source>
</evidence>
<dbReference type="GO" id="GO:0030897">
    <property type="term" value="C:HOPS complex"/>
    <property type="evidence" value="ECO:0007669"/>
    <property type="project" value="TreeGrafter"/>
</dbReference>
<evidence type="ECO:0000259" key="3">
    <source>
        <dbReference type="Pfam" id="PF04841"/>
    </source>
</evidence>
<dbReference type="InterPro" id="IPR006926">
    <property type="entry name" value="Vps16_N"/>
</dbReference>
<gene>
    <name evidence="4" type="ORF">BdWA1_000692</name>
</gene>
<dbReference type="Pfam" id="PF04840">
    <property type="entry name" value="Vps16_C"/>
    <property type="match status" value="1"/>
</dbReference>
<dbReference type="PANTHER" id="PTHR12811">
    <property type="entry name" value="VACUOLAR PROTEIN SORTING VPS16"/>
    <property type="match status" value="1"/>
</dbReference>
<dbReference type="GO" id="GO:0003779">
    <property type="term" value="F:actin binding"/>
    <property type="evidence" value="ECO:0007669"/>
    <property type="project" value="TreeGrafter"/>
</dbReference>
<protein>
    <submittedName>
        <fullName evidence="4">Bifunctional Vps16</fullName>
    </submittedName>
</protein>
<evidence type="ECO:0000259" key="2">
    <source>
        <dbReference type="Pfam" id="PF04840"/>
    </source>
</evidence>
<evidence type="ECO:0000313" key="5">
    <source>
        <dbReference type="Proteomes" id="UP001214638"/>
    </source>
</evidence>
<dbReference type="GO" id="GO:0006886">
    <property type="term" value="P:intracellular protein transport"/>
    <property type="evidence" value="ECO:0007669"/>
    <property type="project" value="InterPro"/>
</dbReference>
<comment type="similarity">
    <text evidence="1">Belongs to the VPS16 family.</text>
</comment>
<evidence type="ECO:0000256" key="1">
    <source>
        <dbReference type="ARBA" id="ARBA00009250"/>
    </source>
</evidence>